<dbReference type="Proteomes" id="UP000241381">
    <property type="component" value="Segment"/>
</dbReference>
<reference evidence="2" key="1">
    <citation type="submission" date="2018-01" db="EMBL/GenBank/DDBJ databases">
        <title>Complete genome sequence analysis of a novel Salmonella phage Spp16.</title>
        <authorList>
            <person name="Zhao F."/>
            <person name="Sun H."/>
            <person name="Ren H."/>
            <person name="Tong Y."/>
        </authorList>
    </citation>
    <scope>NUCLEOTIDE SEQUENCE [LARGE SCALE GENOMIC DNA]</scope>
</reference>
<dbReference type="InterPro" id="IPR044930">
    <property type="entry name" value="Homing_endonuclease_His-Me"/>
</dbReference>
<dbReference type="Gene3D" id="3.90.75.10">
    <property type="entry name" value="Homing Intron 3 (I-ppo) Encoded Endonuclease, Chain A"/>
    <property type="match status" value="1"/>
</dbReference>
<dbReference type="EMBL" id="MG878892">
    <property type="protein sequence ID" value="AVI05033.1"/>
    <property type="molecule type" value="Genomic_DNA"/>
</dbReference>
<dbReference type="SUPFAM" id="SSF54060">
    <property type="entry name" value="His-Me finger endonucleases"/>
    <property type="match status" value="1"/>
</dbReference>
<evidence type="ECO:0000313" key="2">
    <source>
        <dbReference type="EMBL" id="AVI05033.1"/>
    </source>
</evidence>
<keyword evidence="2" id="KW-0255">Endonuclease</keyword>
<dbReference type="GeneID" id="54989836"/>
<dbReference type="InterPro" id="IPR003615">
    <property type="entry name" value="HNH_nuc"/>
</dbReference>
<sequence length="143" mass="16086">MIGVCIEHTQKGVSIGYATARFNGRYTTLHRKIWCIENNKTLKDIEGLEVRHLCNNPRCINKDHLAIGTPKDNAQDKRDAGVSFGSPNYGEDNGRCLLSDEQVISIRKEYVKGSRTHGIPSLAKKYGVGTSQIWRIVNCKQRN</sequence>
<dbReference type="InterPro" id="IPR044925">
    <property type="entry name" value="His-Me_finger_sf"/>
</dbReference>
<dbReference type="GO" id="GO:0004519">
    <property type="term" value="F:endonuclease activity"/>
    <property type="evidence" value="ECO:0007669"/>
    <property type="project" value="UniProtKB-KW"/>
</dbReference>
<keyword evidence="3" id="KW-1185">Reference proteome</keyword>
<keyword evidence="2" id="KW-0540">Nuclease</keyword>
<feature type="domain" description="HNH nuclease" evidence="1">
    <location>
        <begin position="29"/>
        <end position="75"/>
    </location>
</feature>
<organism evidence="2 3">
    <name type="scientific">Salmonella phage vB_SpuP_Spp16</name>
    <dbReference type="NCBI Taxonomy" id="2081603"/>
    <lineage>
        <taxon>Viruses</taxon>
        <taxon>Duplodnaviria</taxon>
        <taxon>Heunggongvirae</taxon>
        <taxon>Uroviricota</taxon>
        <taxon>Caudoviricetes</taxon>
        <taxon>Autographivirales</taxon>
        <taxon>Autonotataviridae</taxon>
        <taxon>Melnykvirinae</taxon>
        <taxon>Panjvirus</taxon>
        <taxon>Panjvirus Spp16</taxon>
    </lineage>
</organism>
<evidence type="ECO:0000313" key="3">
    <source>
        <dbReference type="Proteomes" id="UP000241381"/>
    </source>
</evidence>
<accession>A0A2P9JZR9</accession>
<dbReference type="Pfam" id="PF13392">
    <property type="entry name" value="HNH_3"/>
    <property type="match status" value="1"/>
</dbReference>
<proteinExistence type="predicted"/>
<dbReference type="RefSeq" id="YP_009799351.1">
    <property type="nucleotide sequence ID" value="NC_047941.1"/>
</dbReference>
<keyword evidence="2" id="KW-0378">Hydrolase</keyword>
<protein>
    <submittedName>
        <fullName evidence="2">HNH endonuclease</fullName>
    </submittedName>
</protein>
<evidence type="ECO:0000259" key="1">
    <source>
        <dbReference type="Pfam" id="PF13392"/>
    </source>
</evidence>
<dbReference type="KEGG" id="vg:54989836"/>
<name>A0A2P9JZR9_9CAUD</name>